<dbReference type="Proteomes" id="UP001321475">
    <property type="component" value="Chromosome"/>
</dbReference>
<feature type="compositionally biased region" description="Low complexity" evidence="1">
    <location>
        <begin position="173"/>
        <end position="184"/>
    </location>
</feature>
<keyword evidence="4" id="KW-1185">Reference proteome</keyword>
<gene>
    <name evidence="3" type="ORF">GCM10025865_26530</name>
</gene>
<evidence type="ECO:0000259" key="2">
    <source>
        <dbReference type="Pfam" id="PF03235"/>
    </source>
</evidence>
<dbReference type="Pfam" id="PF03235">
    <property type="entry name" value="GmrSD_N"/>
    <property type="match status" value="1"/>
</dbReference>
<dbReference type="InterPro" id="IPR004919">
    <property type="entry name" value="GmrSD_N"/>
</dbReference>
<dbReference type="RefSeq" id="WP_286217620.1">
    <property type="nucleotide sequence ID" value="NZ_AP027729.1"/>
</dbReference>
<evidence type="ECO:0000313" key="4">
    <source>
        <dbReference type="Proteomes" id="UP001321475"/>
    </source>
</evidence>
<feature type="domain" description="GmrSD restriction endonucleases N-terminal" evidence="2">
    <location>
        <begin position="11"/>
        <end position="157"/>
    </location>
</feature>
<feature type="compositionally biased region" description="Basic residues" evidence="1">
    <location>
        <begin position="185"/>
        <end position="205"/>
    </location>
</feature>
<dbReference type="EMBL" id="AP027729">
    <property type="protein sequence ID" value="BDZ43354.1"/>
    <property type="molecule type" value="Genomic_DNA"/>
</dbReference>
<evidence type="ECO:0000256" key="1">
    <source>
        <dbReference type="SAM" id="MobiDB-lite"/>
    </source>
</evidence>
<name>A0ABM8G5G5_9CELL</name>
<proteinExistence type="predicted"/>
<protein>
    <recommendedName>
        <fullName evidence="2">GmrSD restriction endonucleases N-terminal domain-containing protein</fullName>
    </recommendedName>
</protein>
<sequence length="205" mass="22650">METNVRTPMEIFNLPQHLLVPLFQRPYVWEEDDQWQPLWQDLERLAEVHLADQASGAAHFLGAVVLQAHGGVTGAVPASNVIDGQQRLTTLQLVLDAAAAVFEERGIDNLAAQLDSLTHNSSNFVPDRAEQLKIRHTNKDRSAFDEVMNASQPIEYASLKHTGSKIARAHAFSSPGSRSGSTGSRRARAKPGRRPLGVRRSWRAC</sequence>
<dbReference type="PANTHER" id="PTHR35149">
    <property type="entry name" value="SLL5132 PROTEIN"/>
    <property type="match status" value="1"/>
</dbReference>
<reference evidence="4" key="1">
    <citation type="journal article" date="2019" name="Int. J. Syst. Evol. Microbiol.">
        <title>The Global Catalogue of Microorganisms (GCM) 10K type strain sequencing project: providing services to taxonomists for standard genome sequencing and annotation.</title>
        <authorList>
            <consortium name="The Broad Institute Genomics Platform"/>
            <consortium name="The Broad Institute Genome Sequencing Center for Infectious Disease"/>
            <person name="Wu L."/>
            <person name="Ma J."/>
        </authorList>
    </citation>
    <scope>NUCLEOTIDE SEQUENCE [LARGE SCALE GENOMIC DNA]</scope>
    <source>
        <strain evidence="4">NBRC 108565</strain>
    </source>
</reference>
<feature type="region of interest" description="Disordered" evidence="1">
    <location>
        <begin position="170"/>
        <end position="205"/>
    </location>
</feature>
<evidence type="ECO:0000313" key="3">
    <source>
        <dbReference type="EMBL" id="BDZ43354.1"/>
    </source>
</evidence>
<dbReference type="PANTHER" id="PTHR35149:SF1">
    <property type="entry name" value="DUF5655 DOMAIN-CONTAINING PROTEIN"/>
    <property type="match status" value="1"/>
</dbReference>
<organism evidence="3 4">
    <name type="scientific">Paraoerskovia sediminicola</name>
    <dbReference type="NCBI Taxonomy" id="1138587"/>
    <lineage>
        <taxon>Bacteria</taxon>
        <taxon>Bacillati</taxon>
        <taxon>Actinomycetota</taxon>
        <taxon>Actinomycetes</taxon>
        <taxon>Micrococcales</taxon>
        <taxon>Cellulomonadaceae</taxon>
        <taxon>Paraoerskovia</taxon>
    </lineage>
</organism>
<accession>A0ABM8G5G5</accession>